<sequence>PAGNKCLIISLSAGLVQICRDEDLNSNHCFRCPSISYFRCIDCLKMKVFISEREKHQQRIELTNKPASEIRVADEDKAPYVS</sequence>
<reference evidence="1" key="1">
    <citation type="submission" date="2022-04" db="EMBL/GenBank/DDBJ databases">
        <title>A functionally conserved STORR gene fusion in Papaver species that diverged 16.8 million years ago.</title>
        <authorList>
            <person name="Catania T."/>
        </authorList>
    </citation>
    <scope>NUCLEOTIDE SEQUENCE</scope>
    <source>
        <strain evidence="1">S-188037</strain>
    </source>
</reference>
<protein>
    <submittedName>
        <fullName evidence="1">Uncharacterized protein</fullName>
    </submittedName>
</protein>
<feature type="non-terminal residue" evidence="1">
    <location>
        <position position="1"/>
    </location>
</feature>
<keyword evidence="2" id="KW-1185">Reference proteome</keyword>
<evidence type="ECO:0000313" key="2">
    <source>
        <dbReference type="Proteomes" id="UP001202328"/>
    </source>
</evidence>
<dbReference type="Proteomes" id="UP001202328">
    <property type="component" value="Unassembled WGS sequence"/>
</dbReference>
<evidence type="ECO:0000313" key="1">
    <source>
        <dbReference type="EMBL" id="KAI3923436.1"/>
    </source>
</evidence>
<organism evidence="1 2">
    <name type="scientific">Papaver atlanticum</name>
    <dbReference type="NCBI Taxonomy" id="357466"/>
    <lineage>
        <taxon>Eukaryota</taxon>
        <taxon>Viridiplantae</taxon>
        <taxon>Streptophyta</taxon>
        <taxon>Embryophyta</taxon>
        <taxon>Tracheophyta</taxon>
        <taxon>Spermatophyta</taxon>
        <taxon>Magnoliopsida</taxon>
        <taxon>Ranunculales</taxon>
        <taxon>Papaveraceae</taxon>
        <taxon>Papaveroideae</taxon>
        <taxon>Papaver</taxon>
    </lineage>
</organism>
<dbReference type="EMBL" id="JAJJMB010008478">
    <property type="protein sequence ID" value="KAI3923436.1"/>
    <property type="molecule type" value="Genomic_DNA"/>
</dbReference>
<accession>A0AAD4STM8</accession>
<gene>
    <name evidence="1" type="ORF">MKW98_007236</name>
</gene>
<comment type="caution">
    <text evidence="1">The sequence shown here is derived from an EMBL/GenBank/DDBJ whole genome shotgun (WGS) entry which is preliminary data.</text>
</comment>
<name>A0AAD4STM8_9MAGN</name>
<dbReference type="AlphaFoldDB" id="A0AAD4STM8"/>
<proteinExistence type="predicted"/>